<dbReference type="NCBIfam" id="TIGR00931">
    <property type="entry name" value="antiport_nhaC"/>
    <property type="match status" value="1"/>
</dbReference>
<dbReference type="GO" id="GO:0015297">
    <property type="term" value="F:antiporter activity"/>
    <property type="evidence" value="ECO:0007669"/>
    <property type="project" value="UniProtKB-KW"/>
</dbReference>
<dbReference type="InterPro" id="IPR018461">
    <property type="entry name" value="Na/H_Antiport_NhaC-like_C"/>
</dbReference>
<protein>
    <submittedName>
        <fullName evidence="9">Sodium:proton antiporter</fullName>
    </submittedName>
</protein>
<evidence type="ECO:0000256" key="6">
    <source>
        <dbReference type="ARBA" id="ARBA00022989"/>
    </source>
</evidence>
<accession>A0A0U3GBU9</accession>
<evidence type="ECO:0000256" key="7">
    <source>
        <dbReference type="ARBA" id="ARBA00023136"/>
    </source>
</evidence>
<dbReference type="GeneID" id="66976613"/>
<dbReference type="PANTHER" id="PTHR33451">
    <property type="entry name" value="MALATE-2H(+)/NA(+)-LACTATE ANTIPORTER"/>
    <property type="match status" value="1"/>
</dbReference>
<keyword evidence="3" id="KW-0050">Antiport</keyword>
<dbReference type="GO" id="GO:0005886">
    <property type="term" value="C:plasma membrane"/>
    <property type="evidence" value="ECO:0007669"/>
    <property type="project" value="UniProtKB-SubCell"/>
</dbReference>
<sequence>MYLQALYKQHKTIMNIETKVKSKKITLLQSLIPMIVLIALLGTNVFVYGSAALAGSNQFVLLIGGLIAIGIGLYNKVDYEDIIKKITKNVRETTRAIYILLLVGALSGTWLLSGIIPTMIYYGLQILEPHIFLPATVIICSIIALATGSSWTTSATVGIALVGIGNAMGIDLALIGGAVISGAYFGDKLSPLSDTTNLASAMAGTDLFTHIRYMMFTTIPTYVLTLIIFIIISFNLDVPETIDMSASLQAIDQTFNITPWLFLVPVIVIGAILKKMKPILALLLGTLLGAVFALFFQPDIVAFVGEGTSLTPVTAYKGIMNAITTDIAILSPMESLNSLFEAGGMKSMLNTVWLIICAMFFGGAMEAIGALKKITQTLLSIAKSVFGLFASTMASCVVVNLTASEQYLSLVIPGKMFSKAYKDKGLAPENLSRTLEDSGTVTSVLIPWNTCGAYHSGVLGIDTMTYAPYAFFNIISPFVSLTYVVLNIKIRRLVDTIKA</sequence>
<dbReference type="RefSeq" id="WP_006261702.1">
    <property type="nucleotide sequence ID" value="NZ_BCMQ01000019.1"/>
</dbReference>
<evidence type="ECO:0000256" key="8">
    <source>
        <dbReference type="ARBA" id="ARBA00038435"/>
    </source>
</evidence>
<dbReference type="InterPro" id="IPR004770">
    <property type="entry name" value="Na/H_antiport_NhaC"/>
</dbReference>
<name>A0A0U3GBU9_9FLAO</name>
<dbReference type="InterPro" id="IPR052180">
    <property type="entry name" value="NhaC_Na-H+_Antiporter"/>
</dbReference>
<evidence type="ECO:0000256" key="5">
    <source>
        <dbReference type="ARBA" id="ARBA00022692"/>
    </source>
</evidence>
<organism evidence="9 10">
    <name type="scientific">Myroides odoratimimus</name>
    <dbReference type="NCBI Taxonomy" id="76832"/>
    <lineage>
        <taxon>Bacteria</taxon>
        <taxon>Pseudomonadati</taxon>
        <taxon>Bacteroidota</taxon>
        <taxon>Flavobacteriia</taxon>
        <taxon>Flavobacteriales</taxon>
        <taxon>Flavobacteriaceae</taxon>
        <taxon>Myroides</taxon>
    </lineage>
</organism>
<evidence type="ECO:0000256" key="2">
    <source>
        <dbReference type="ARBA" id="ARBA00022448"/>
    </source>
</evidence>
<keyword evidence="5" id="KW-0812">Transmembrane</keyword>
<dbReference type="Proteomes" id="UP000069030">
    <property type="component" value="Chromosome"/>
</dbReference>
<proteinExistence type="inferred from homology"/>
<dbReference type="AlphaFoldDB" id="A0A0U3GBU9"/>
<gene>
    <name evidence="9" type="ORF">AS202_16445</name>
</gene>
<evidence type="ECO:0000256" key="3">
    <source>
        <dbReference type="ARBA" id="ARBA00022449"/>
    </source>
</evidence>
<evidence type="ECO:0000313" key="10">
    <source>
        <dbReference type="Proteomes" id="UP000069030"/>
    </source>
</evidence>
<reference evidence="9 10" key="1">
    <citation type="journal article" date="2016" name="J. Zhejiang Univ. Sci. B">
        <title>Antibiotic resistance mechanisms of Myroides sp.</title>
        <authorList>
            <person name="Hu S."/>
            <person name="Yuan S."/>
            <person name="Qu H."/>
            <person name="Jiang T."/>
            <person name="Zhou Y."/>
            <person name="Wang M."/>
            <person name="Ming D."/>
        </authorList>
    </citation>
    <scope>NUCLEOTIDE SEQUENCE [LARGE SCALE GENOMIC DNA]</scope>
    <source>
        <strain evidence="9 10">PR63039</strain>
    </source>
</reference>
<evidence type="ECO:0000256" key="4">
    <source>
        <dbReference type="ARBA" id="ARBA00022475"/>
    </source>
</evidence>
<evidence type="ECO:0000256" key="1">
    <source>
        <dbReference type="ARBA" id="ARBA00004651"/>
    </source>
</evidence>
<dbReference type="PANTHER" id="PTHR33451:SF3">
    <property type="entry name" value="MALATE-2H(+)_NA(+)-LACTATE ANTIPORTER"/>
    <property type="match status" value="1"/>
</dbReference>
<keyword evidence="6" id="KW-1133">Transmembrane helix</keyword>
<dbReference type="EMBL" id="CP013690">
    <property type="protein sequence ID" value="ALU27637.1"/>
    <property type="molecule type" value="Genomic_DNA"/>
</dbReference>
<dbReference type="eggNOG" id="COG1757">
    <property type="taxonomic scope" value="Bacteria"/>
</dbReference>
<comment type="similarity">
    <text evidence="8">Belongs to the NhaC Na(+)/H(+) (TC 2.A.35) antiporter family.</text>
</comment>
<keyword evidence="4" id="KW-1003">Cell membrane</keyword>
<keyword evidence="2" id="KW-0813">Transport</keyword>
<keyword evidence="7" id="KW-0472">Membrane</keyword>
<evidence type="ECO:0000313" key="9">
    <source>
        <dbReference type="EMBL" id="ALU27637.1"/>
    </source>
</evidence>
<dbReference type="KEGG" id="mod:AS202_16445"/>
<comment type="subcellular location">
    <subcellularLocation>
        <location evidence="1">Cell membrane</location>
        <topology evidence="1">Multi-pass membrane protein</topology>
    </subcellularLocation>
</comment>
<dbReference type="Pfam" id="PF03553">
    <property type="entry name" value="Na_H_antiporter"/>
    <property type="match status" value="1"/>
</dbReference>